<evidence type="ECO:0000259" key="2">
    <source>
        <dbReference type="Pfam" id="PF00930"/>
    </source>
</evidence>
<name>A0AAC9AZB2_SPHMC</name>
<dbReference type="InterPro" id="IPR001375">
    <property type="entry name" value="Peptidase_S9_cat"/>
</dbReference>
<dbReference type="SUPFAM" id="SSF82171">
    <property type="entry name" value="DPP6 N-terminal domain-like"/>
    <property type="match status" value="1"/>
</dbReference>
<dbReference type="GO" id="GO:0008239">
    <property type="term" value="F:dipeptidyl-peptidase activity"/>
    <property type="evidence" value="ECO:0007669"/>
    <property type="project" value="TreeGrafter"/>
</dbReference>
<evidence type="ECO:0000313" key="3">
    <source>
        <dbReference type="EMBL" id="AMU92356.1"/>
    </source>
</evidence>
<dbReference type="EMBL" id="CP013344">
    <property type="protein sequence ID" value="AMU92356.1"/>
    <property type="molecule type" value="Genomic_DNA"/>
</dbReference>
<dbReference type="InterPro" id="IPR029058">
    <property type="entry name" value="AB_hydrolase_fold"/>
</dbReference>
<keyword evidence="4" id="KW-1185">Reference proteome</keyword>
<dbReference type="KEGG" id="smaz:LH19_24830"/>
<sequence length="753" mass="84419">MPDISRNDAEQTKRFEAFLDMGSLVKGGRVAVNWLPDGRFCYVVDAPHNVAIKRFDPRSGKVDDMFDVARVRDALSALLGRPLPYAGLPFTSFTDAGEAILFQFEGTTYRLNREDHAIAAEPAPNLMEQLFGRTPQQLAGPREFFRPSYHAEVLAVPEMPSPDGKMLIGLKDHDLALHYTGDGRTEMLTGDGERYHGWDIESLRIGHAAGGSLVHRTVNPWSPDSLRLFATKFDQRQVPVQTRTHLLKRYDEVEEVRVARTGDPIPVIEPYLVDVLQRKAIRIDVPTEDQMLLFLGWTPDARRLYFMLFSRDAHEAALYEADGVTGAARLIHQERGDSYIRIQHQIVWGRPGCTLLPDRGGFLWESEADGWNHLYHYDMDGGLQRRLTDGDWPVLDVLGVDAQGGHVYFTAHHDPARPYDVHFCRVPLNGGAVQRLTPEAGVHEIQLAPDFGSFVATRSLPDMAPQSEVRRSDGTLLHRFDPADISGLEKLGWTPPEQFSVKAADGETDIWGVVFKPANFDPDVRYPVIEWIYGGPQIVNTPHYFYAPAGSPIYAVNPALTQLGYVVVVLDARGTPERSKAFQQTSYREWRRHVGNDHAAALKALAADRPWMDIGRVGIWGHSWGGYHTVACMLDHPDVYRAGVASAPGFEPYDYFIYEPYFGGPPGPDNAAAYEDASLFADAPGLQGDLMIATGSSDMCPWQNANKMTDALIRARINHEFVLLPDEIHGYGAKQESYFIDKLVRHFDRYLKN</sequence>
<dbReference type="GO" id="GO:0006508">
    <property type="term" value="P:proteolysis"/>
    <property type="evidence" value="ECO:0007669"/>
    <property type="project" value="InterPro"/>
</dbReference>
<reference evidence="3 4" key="2">
    <citation type="journal article" date="2016" name="Genome Announc.">
        <title>Complete Genome Sequence of Sphingopyxis macrogoltabida Strain 203N (NBRC 111659), a Polyethylene Glycol Degrader.</title>
        <authorList>
            <person name="Ohtsubo Y."/>
            <person name="Nonoyama S."/>
            <person name="Nagata Y."/>
            <person name="Numata M."/>
            <person name="Tsuchikane K."/>
            <person name="Hosoyama A."/>
            <person name="Yamazoe A."/>
            <person name="Tsuda M."/>
            <person name="Fujita N."/>
            <person name="Kawai F."/>
        </authorList>
    </citation>
    <scope>NUCLEOTIDE SEQUENCE [LARGE SCALE GENOMIC DNA]</scope>
    <source>
        <strain evidence="3 4">203N</strain>
    </source>
</reference>
<dbReference type="InterPro" id="IPR050278">
    <property type="entry name" value="Serine_Prot_S9B/DPPIV"/>
</dbReference>
<accession>A0AAC9AZB2</accession>
<dbReference type="SUPFAM" id="SSF53474">
    <property type="entry name" value="alpha/beta-Hydrolases"/>
    <property type="match status" value="1"/>
</dbReference>
<evidence type="ECO:0000259" key="1">
    <source>
        <dbReference type="Pfam" id="PF00326"/>
    </source>
</evidence>
<gene>
    <name evidence="3" type="ORF">ATM17_25390</name>
</gene>
<dbReference type="Pfam" id="PF00930">
    <property type="entry name" value="DPPIV_N"/>
    <property type="match status" value="1"/>
</dbReference>
<dbReference type="RefSeq" id="WP_054732397.1">
    <property type="nucleotide sequence ID" value="NZ_CP009429.1"/>
</dbReference>
<proteinExistence type="predicted"/>
<dbReference type="Proteomes" id="UP000076088">
    <property type="component" value="Chromosome"/>
</dbReference>
<protein>
    <recommendedName>
        <fullName evidence="5">Peptidase S9</fullName>
    </recommendedName>
</protein>
<evidence type="ECO:0000313" key="4">
    <source>
        <dbReference type="Proteomes" id="UP000076088"/>
    </source>
</evidence>
<dbReference type="Gene3D" id="3.40.50.1820">
    <property type="entry name" value="alpha/beta hydrolase"/>
    <property type="match status" value="1"/>
</dbReference>
<dbReference type="GO" id="GO:0008236">
    <property type="term" value="F:serine-type peptidase activity"/>
    <property type="evidence" value="ECO:0007669"/>
    <property type="project" value="InterPro"/>
</dbReference>
<evidence type="ECO:0008006" key="5">
    <source>
        <dbReference type="Google" id="ProtNLM"/>
    </source>
</evidence>
<dbReference type="AlphaFoldDB" id="A0AAC9AZB2"/>
<dbReference type="PANTHER" id="PTHR11731:SF193">
    <property type="entry name" value="DIPEPTIDYL PEPTIDASE 9"/>
    <property type="match status" value="1"/>
</dbReference>
<reference evidence="4" key="1">
    <citation type="submission" date="2015-11" db="EMBL/GenBank/DDBJ databases">
        <title>Complete genome sequence of a polyethylene-glycol degrader Sphingopyxis macrogoltabida 203N (NBRC 111659).</title>
        <authorList>
            <person name="Yoshiyuki O."/>
            <person name="Shouta N."/>
            <person name="Nagata Y."/>
            <person name="Numata M."/>
            <person name="Tsuchikane K."/>
            <person name="Hosoyama A."/>
            <person name="Yamazoe A."/>
            <person name="Tsuda M."/>
            <person name="Fujita N."/>
            <person name="Kawai F."/>
        </authorList>
    </citation>
    <scope>NUCLEOTIDE SEQUENCE [LARGE SCALE GENOMIC DNA]</scope>
    <source>
        <strain evidence="4">203N</strain>
    </source>
</reference>
<feature type="domain" description="Peptidase S9 prolyl oligopeptidase catalytic" evidence="1">
    <location>
        <begin position="560"/>
        <end position="752"/>
    </location>
</feature>
<organism evidence="3 4">
    <name type="scientific">Sphingopyxis macrogoltabida</name>
    <name type="common">Sphingomonas macrogoltabidus</name>
    <dbReference type="NCBI Taxonomy" id="33050"/>
    <lineage>
        <taxon>Bacteria</taxon>
        <taxon>Pseudomonadati</taxon>
        <taxon>Pseudomonadota</taxon>
        <taxon>Alphaproteobacteria</taxon>
        <taxon>Sphingomonadales</taxon>
        <taxon>Sphingomonadaceae</taxon>
        <taxon>Sphingopyxis</taxon>
    </lineage>
</organism>
<dbReference type="PANTHER" id="PTHR11731">
    <property type="entry name" value="PROTEASE FAMILY S9B,C DIPEPTIDYL-PEPTIDASE IV-RELATED"/>
    <property type="match status" value="1"/>
</dbReference>
<dbReference type="InterPro" id="IPR002469">
    <property type="entry name" value="Peptidase_S9B_N"/>
</dbReference>
<feature type="domain" description="Dipeptidylpeptidase IV N-terminal" evidence="2">
    <location>
        <begin position="220"/>
        <end position="463"/>
    </location>
</feature>
<dbReference type="Pfam" id="PF00326">
    <property type="entry name" value="Peptidase_S9"/>
    <property type="match status" value="1"/>
</dbReference>
<dbReference type="Gene3D" id="2.140.10.30">
    <property type="entry name" value="Dipeptidylpeptidase IV, N-terminal domain"/>
    <property type="match status" value="1"/>
</dbReference>